<feature type="region of interest" description="Disordered" evidence="1">
    <location>
        <begin position="144"/>
        <end position="164"/>
    </location>
</feature>
<sequence length="178" mass="19659">MTTILPGKSDSMDRKSYPDLEEILRDLERQSRRSNTVMEAKLTSSGKVDGGGGGDVECVKCECCGLTEECTAAYIAAVRESNQGRWICGLCTEAVKEEMERSCSEEALDRHMRFCKSFRSSMNSSNSPPLDLISAVKQILIRSLDSPRSPRSNSSESSTYHRSSSIVRSNGCHFSIDN</sequence>
<accession>A0AA38TAZ7</accession>
<organism evidence="2 3">
    <name type="scientific">Centaurea solstitialis</name>
    <name type="common">yellow star-thistle</name>
    <dbReference type="NCBI Taxonomy" id="347529"/>
    <lineage>
        <taxon>Eukaryota</taxon>
        <taxon>Viridiplantae</taxon>
        <taxon>Streptophyta</taxon>
        <taxon>Embryophyta</taxon>
        <taxon>Tracheophyta</taxon>
        <taxon>Spermatophyta</taxon>
        <taxon>Magnoliopsida</taxon>
        <taxon>eudicotyledons</taxon>
        <taxon>Gunneridae</taxon>
        <taxon>Pentapetalae</taxon>
        <taxon>asterids</taxon>
        <taxon>campanulids</taxon>
        <taxon>Asterales</taxon>
        <taxon>Asteraceae</taxon>
        <taxon>Carduoideae</taxon>
        <taxon>Cardueae</taxon>
        <taxon>Centaureinae</taxon>
        <taxon>Centaurea</taxon>
    </lineage>
</organism>
<evidence type="ECO:0000313" key="3">
    <source>
        <dbReference type="Proteomes" id="UP001172457"/>
    </source>
</evidence>
<dbReference type="EMBL" id="JARYMX010000004">
    <property type="protein sequence ID" value="KAJ9550651.1"/>
    <property type="molecule type" value="Genomic_DNA"/>
</dbReference>
<protein>
    <submittedName>
        <fullName evidence="2">Uncharacterized protein</fullName>
    </submittedName>
</protein>
<evidence type="ECO:0000313" key="2">
    <source>
        <dbReference type="EMBL" id="KAJ9550651.1"/>
    </source>
</evidence>
<dbReference type="Proteomes" id="UP001172457">
    <property type="component" value="Chromosome 4"/>
</dbReference>
<dbReference type="AlphaFoldDB" id="A0AA38TAZ7"/>
<gene>
    <name evidence="2" type="ORF">OSB04_014696</name>
</gene>
<dbReference type="InterPro" id="IPR012876">
    <property type="entry name" value="DUF1677_pln"/>
</dbReference>
<comment type="caution">
    <text evidence="2">The sequence shown here is derived from an EMBL/GenBank/DDBJ whole genome shotgun (WGS) entry which is preliminary data.</text>
</comment>
<dbReference type="PANTHER" id="PTHR33108">
    <property type="entry name" value="OS01G0745000 PROTEIN"/>
    <property type="match status" value="1"/>
</dbReference>
<proteinExistence type="predicted"/>
<keyword evidence="3" id="KW-1185">Reference proteome</keyword>
<dbReference type="Pfam" id="PF07911">
    <property type="entry name" value="DUF1677"/>
    <property type="match status" value="1"/>
</dbReference>
<dbReference type="PANTHER" id="PTHR33108:SF76">
    <property type="entry name" value="OS06G0199402 PROTEIN"/>
    <property type="match status" value="1"/>
</dbReference>
<reference evidence="2" key="1">
    <citation type="submission" date="2023-03" db="EMBL/GenBank/DDBJ databases">
        <title>Chromosome-scale reference genome and RAD-based genetic map of yellow starthistle (Centaurea solstitialis) reveal putative structural variation and QTLs associated with invader traits.</title>
        <authorList>
            <person name="Reatini B."/>
            <person name="Cang F.A."/>
            <person name="Jiang Q."/>
            <person name="Mckibben M.T.W."/>
            <person name="Barker M.S."/>
            <person name="Rieseberg L.H."/>
            <person name="Dlugosch K.M."/>
        </authorList>
    </citation>
    <scope>NUCLEOTIDE SEQUENCE</scope>
    <source>
        <strain evidence="2">CAN-66</strain>
        <tissue evidence="2">Leaf</tissue>
    </source>
</reference>
<name>A0AA38TAZ7_9ASTR</name>
<evidence type="ECO:0000256" key="1">
    <source>
        <dbReference type="SAM" id="MobiDB-lite"/>
    </source>
</evidence>